<dbReference type="InterPro" id="IPR041588">
    <property type="entry name" value="Integrase_H2C2"/>
</dbReference>
<protein>
    <recommendedName>
        <fullName evidence="1">Integrase zinc-binding domain-containing protein</fullName>
    </recommendedName>
</protein>
<dbReference type="Pfam" id="PF17921">
    <property type="entry name" value="Integrase_H2C2"/>
    <property type="match status" value="1"/>
</dbReference>
<keyword evidence="3" id="KW-1185">Reference proteome</keyword>
<organism evidence="2 3">
    <name type="scientific">Ricinus communis</name>
    <name type="common">Castor bean</name>
    <dbReference type="NCBI Taxonomy" id="3988"/>
    <lineage>
        <taxon>Eukaryota</taxon>
        <taxon>Viridiplantae</taxon>
        <taxon>Streptophyta</taxon>
        <taxon>Embryophyta</taxon>
        <taxon>Tracheophyta</taxon>
        <taxon>Spermatophyta</taxon>
        <taxon>Magnoliopsida</taxon>
        <taxon>eudicotyledons</taxon>
        <taxon>Gunneridae</taxon>
        <taxon>Pentapetalae</taxon>
        <taxon>rosids</taxon>
        <taxon>fabids</taxon>
        <taxon>Malpighiales</taxon>
        <taxon>Euphorbiaceae</taxon>
        <taxon>Acalyphoideae</taxon>
        <taxon>Acalypheae</taxon>
        <taxon>Ricinus</taxon>
    </lineage>
</organism>
<accession>B9TAS4</accession>
<dbReference type="AlphaFoldDB" id="B9TAS4"/>
<gene>
    <name evidence="2" type="ORF">RCOM_2029420</name>
</gene>
<dbReference type="Gene3D" id="1.10.340.70">
    <property type="match status" value="1"/>
</dbReference>
<feature type="domain" description="Integrase zinc-binding" evidence="1">
    <location>
        <begin position="9"/>
        <end position="32"/>
    </location>
</feature>
<name>B9TAS4_RICCO</name>
<sequence>MRVKLKQMGYYWPIMVQNCMDYVKRCNICQIHGDSMPNPLRPTVASWPIFLMR</sequence>
<reference evidence="3" key="1">
    <citation type="journal article" date="2010" name="Nat. Biotechnol.">
        <title>Draft genome sequence of the oilseed species Ricinus communis.</title>
        <authorList>
            <person name="Chan A.P."/>
            <person name="Crabtree J."/>
            <person name="Zhao Q."/>
            <person name="Lorenzi H."/>
            <person name="Orvis J."/>
            <person name="Puiu D."/>
            <person name="Melake-Berhan A."/>
            <person name="Jones K.M."/>
            <person name="Redman J."/>
            <person name="Chen G."/>
            <person name="Cahoon E.B."/>
            <person name="Gedil M."/>
            <person name="Stanke M."/>
            <person name="Haas B.J."/>
            <person name="Wortman J.R."/>
            <person name="Fraser-Liggett C.M."/>
            <person name="Ravel J."/>
            <person name="Rabinowicz P.D."/>
        </authorList>
    </citation>
    <scope>NUCLEOTIDE SEQUENCE [LARGE SCALE GENOMIC DNA]</scope>
    <source>
        <strain evidence="3">cv. Hale</strain>
    </source>
</reference>
<dbReference type="EMBL" id="EQ975925">
    <property type="protein sequence ID" value="EEF27043.1"/>
    <property type="molecule type" value="Genomic_DNA"/>
</dbReference>
<dbReference type="Proteomes" id="UP000008311">
    <property type="component" value="Unassembled WGS sequence"/>
</dbReference>
<proteinExistence type="predicted"/>
<evidence type="ECO:0000313" key="3">
    <source>
        <dbReference type="Proteomes" id="UP000008311"/>
    </source>
</evidence>
<evidence type="ECO:0000259" key="1">
    <source>
        <dbReference type="Pfam" id="PF17921"/>
    </source>
</evidence>
<dbReference type="InParanoid" id="B9TAS4"/>
<evidence type="ECO:0000313" key="2">
    <source>
        <dbReference type="EMBL" id="EEF27043.1"/>
    </source>
</evidence>